<organism evidence="1 2">
    <name type="scientific">Lactobacillus nasalidis</name>
    <dbReference type="NCBI Taxonomy" id="2797258"/>
    <lineage>
        <taxon>Bacteria</taxon>
        <taxon>Bacillati</taxon>
        <taxon>Bacillota</taxon>
        <taxon>Bacilli</taxon>
        <taxon>Lactobacillales</taxon>
        <taxon>Lactobacillaceae</taxon>
        <taxon>Lactobacillus</taxon>
    </lineage>
</organism>
<protein>
    <submittedName>
        <fullName evidence="1">Uncharacterized protein</fullName>
    </submittedName>
</protein>
<dbReference type="RefSeq" id="WP_201331905.1">
    <property type="nucleotide sequence ID" value="NZ_BOCG01000451.1"/>
</dbReference>
<comment type="caution">
    <text evidence="1">The sequence shown here is derived from an EMBL/GenBank/DDBJ whole genome shotgun (WGS) entry which is preliminary data.</text>
</comment>
<name>A0ABQ3W4K9_9LACO</name>
<keyword evidence="2" id="KW-1185">Reference proteome</keyword>
<reference evidence="2" key="1">
    <citation type="submission" date="2021-01" db="EMBL/GenBank/DDBJ databases">
        <title>Draft genome sequence of Nasalis larvatus strain YZ03.</title>
        <authorList>
            <person name="Suzuki-Hashido N."/>
            <person name="Tsuchida S."/>
            <person name="Hayakawa T."/>
        </authorList>
    </citation>
    <scope>NUCLEOTIDE SEQUENCE [LARGE SCALE GENOMIC DNA]</scope>
    <source>
        <strain evidence="2">YZ03</strain>
    </source>
</reference>
<evidence type="ECO:0000313" key="2">
    <source>
        <dbReference type="Proteomes" id="UP000616547"/>
    </source>
</evidence>
<sequence length="192" mass="22386">MKIQTRFYFANGDCLDATVGFDELCKVLDSGNALSKVYLVYDKSGREHLIPWSAVSHVENLNNHYDKLMEHRGEKSELGVAAEFVHKLPYSWELPQTDRAADVWQWIKTHQSYFPKEFQQIYIKIAHTLLKEWEMSNTAGKIEELQKESANIRELGDEQLPVMVKSLYEFLRSKMPEIERQVHKSTEEGKHA</sequence>
<evidence type="ECO:0000313" key="1">
    <source>
        <dbReference type="EMBL" id="GHW01458.1"/>
    </source>
</evidence>
<gene>
    <name evidence="1" type="ORF">lacNasYZ03_11450</name>
</gene>
<dbReference type="Proteomes" id="UP000616547">
    <property type="component" value="Unassembled WGS sequence"/>
</dbReference>
<accession>A0ABQ3W4K9</accession>
<proteinExistence type="predicted"/>
<dbReference type="EMBL" id="BOCI01000301">
    <property type="protein sequence ID" value="GHW01458.1"/>
    <property type="molecule type" value="Genomic_DNA"/>
</dbReference>